<proteinExistence type="predicted"/>
<name>A0A7X1D9J7_9LIST</name>
<accession>A0A7X1D9J7</accession>
<evidence type="ECO:0000313" key="1">
    <source>
        <dbReference type="EMBL" id="MBC2177774.1"/>
    </source>
</evidence>
<sequence length="107" mass="13077">MQSQQQLENDYLRDRKRLEEKEEALFQQKKKGLQALDSVAEASHYYLRDFAQEIMNMRRGMDGLESMRDDFEALHRKEKRRLDYELDDLTAEYRRQQTIRSEREESL</sequence>
<dbReference type="AlphaFoldDB" id="A0A7X1D9J7"/>
<dbReference type="EMBL" id="JAARYD010000007">
    <property type="protein sequence ID" value="MBC2177805.1"/>
    <property type="molecule type" value="Genomic_DNA"/>
</dbReference>
<evidence type="ECO:0000313" key="3">
    <source>
        <dbReference type="Proteomes" id="UP000541735"/>
    </source>
</evidence>
<reference evidence="1 3" key="1">
    <citation type="submission" date="2020-03" db="EMBL/GenBank/DDBJ databases">
        <title>Soil Listeria distribution.</title>
        <authorList>
            <person name="Liao J."/>
            <person name="Wiedmann M."/>
        </authorList>
    </citation>
    <scope>NUCLEOTIDE SEQUENCE [LARGE SCALE GENOMIC DNA]</scope>
    <source>
        <strain evidence="1 3">FSL L7-0259</strain>
    </source>
</reference>
<evidence type="ECO:0000313" key="2">
    <source>
        <dbReference type="EMBL" id="MBC2177805.1"/>
    </source>
</evidence>
<comment type="caution">
    <text evidence="1">The sequence shown here is derived from an EMBL/GenBank/DDBJ whole genome shotgun (WGS) entry which is preliminary data.</text>
</comment>
<dbReference type="Proteomes" id="UP000541735">
    <property type="component" value="Unassembled WGS sequence"/>
</dbReference>
<gene>
    <name evidence="1" type="ORF">HCB27_14165</name>
    <name evidence="2" type="ORF">HCB27_14330</name>
</gene>
<protein>
    <recommendedName>
        <fullName evidence="4">Flagellar FliJ protein</fullName>
    </recommendedName>
</protein>
<dbReference type="RefSeq" id="WP_185549331.1">
    <property type="nucleotide sequence ID" value="NZ_JAARYD010000007.1"/>
</dbReference>
<evidence type="ECO:0008006" key="4">
    <source>
        <dbReference type="Google" id="ProtNLM"/>
    </source>
</evidence>
<dbReference type="EMBL" id="JAARYD010000007">
    <property type="protein sequence ID" value="MBC2177774.1"/>
    <property type="molecule type" value="Genomic_DNA"/>
</dbReference>
<organism evidence="1 3">
    <name type="scientific">Listeria booriae</name>
    <dbReference type="NCBI Taxonomy" id="1552123"/>
    <lineage>
        <taxon>Bacteria</taxon>
        <taxon>Bacillati</taxon>
        <taxon>Bacillota</taxon>
        <taxon>Bacilli</taxon>
        <taxon>Bacillales</taxon>
        <taxon>Listeriaceae</taxon>
        <taxon>Listeria</taxon>
    </lineage>
</organism>